<evidence type="ECO:0000256" key="6">
    <source>
        <dbReference type="ARBA" id="ARBA00023136"/>
    </source>
</evidence>
<dbReference type="Proteomes" id="UP000824071">
    <property type="component" value="Unassembled WGS sequence"/>
</dbReference>
<evidence type="ECO:0000256" key="2">
    <source>
        <dbReference type="ARBA" id="ARBA00022448"/>
    </source>
</evidence>
<proteinExistence type="predicted"/>
<evidence type="ECO:0000259" key="8">
    <source>
        <dbReference type="Pfam" id="PF03600"/>
    </source>
</evidence>
<dbReference type="InterPro" id="IPR004680">
    <property type="entry name" value="Cit_transptr-like_dom"/>
</dbReference>
<evidence type="ECO:0000256" key="3">
    <source>
        <dbReference type="ARBA" id="ARBA00022475"/>
    </source>
</evidence>
<feature type="transmembrane region" description="Helical" evidence="7">
    <location>
        <begin position="353"/>
        <end position="372"/>
    </location>
</feature>
<organism evidence="9 10">
    <name type="scientific">Candidatus Fimenecus excrementigallinarum</name>
    <dbReference type="NCBI Taxonomy" id="2840816"/>
    <lineage>
        <taxon>Bacteria</taxon>
        <taxon>Bacillati</taxon>
        <taxon>Bacillota</taxon>
        <taxon>Clostridia</taxon>
        <taxon>Candidatus Fimenecus</taxon>
    </lineage>
</organism>
<dbReference type="Pfam" id="PF03600">
    <property type="entry name" value="CitMHS"/>
    <property type="match status" value="1"/>
</dbReference>
<feature type="domain" description="Citrate transporter-like" evidence="8">
    <location>
        <begin position="20"/>
        <end position="312"/>
    </location>
</feature>
<feature type="transmembrane region" description="Helical" evidence="7">
    <location>
        <begin position="311"/>
        <end position="333"/>
    </location>
</feature>
<feature type="transmembrane region" description="Helical" evidence="7">
    <location>
        <begin position="206"/>
        <end position="239"/>
    </location>
</feature>
<keyword evidence="6 7" id="KW-0472">Membrane</keyword>
<gene>
    <name evidence="9" type="ORF">IAC53_08185</name>
</gene>
<dbReference type="PROSITE" id="PS51257">
    <property type="entry name" value="PROKAR_LIPOPROTEIN"/>
    <property type="match status" value="1"/>
</dbReference>
<evidence type="ECO:0000256" key="7">
    <source>
        <dbReference type="SAM" id="Phobius"/>
    </source>
</evidence>
<feature type="transmembrane region" description="Helical" evidence="7">
    <location>
        <begin position="158"/>
        <end position="186"/>
    </location>
</feature>
<accession>A0A9D1LEG7</accession>
<keyword evidence="3" id="KW-1003">Cell membrane</keyword>
<evidence type="ECO:0000313" key="10">
    <source>
        <dbReference type="Proteomes" id="UP000824071"/>
    </source>
</evidence>
<evidence type="ECO:0000313" key="9">
    <source>
        <dbReference type="EMBL" id="HIU36565.1"/>
    </source>
</evidence>
<dbReference type="AlphaFoldDB" id="A0A9D1LEG7"/>
<dbReference type="GO" id="GO:0055085">
    <property type="term" value="P:transmembrane transport"/>
    <property type="evidence" value="ECO:0007669"/>
    <property type="project" value="InterPro"/>
</dbReference>
<keyword evidence="2" id="KW-0813">Transport</keyword>
<reference evidence="9" key="1">
    <citation type="submission" date="2020-10" db="EMBL/GenBank/DDBJ databases">
        <authorList>
            <person name="Gilroy R."/>
        </authorList>
    </citation>
    <scope>NUCLEOTIDE SEQUENCE</scope>
    <source>
        <strain evidence="9">ChiGjej1B1-19959</strain>
    </source>
</reference>
<sequence>MLVVRQRAADFLRKEAVLCAAVLLAAVSACFVRPSRAYFDYIDWDTLALLFSLMAVVQGLQQAGVFLYLGNRLLRRTKNTRWLLAVLVGLPFVCSMAVTNDVSLLTFVPFAVAVLKAAGCAGLILPAVVLQTVAANLGSMLTPMGNPQNLYLYARAGLGFGGLCALMAPFVLLSAVGLGVFCFARRAEPVRPVEMPARLGGKKTIAAYLLGFAVCLLGLFDVMSPVVVALLFAAVLLVLDRGVLKRVDYSLLGTFVAFFIFVGNLGALPAFREFLSGLLEAHAGLTAVLASQVISNVPAALLLSGFTDQTAALLVGCNLGGLGTLIASMASLISYRAVAADCPQKRGAYLLRFTAYNVMFLAALLALGLLLSKTTDFWAGTL</sequence>
<feature type="transmembrane region" description="Helical" evidence="7">
    <location>
        <begin position="82"/>
        <end position="98"/>
    </location>
</feature>
<dbReference type="PANTHER" id="PTHR43302:SF5">
    <property type="entry name" value="TRANSPORTER ARSB-RELATED"/>
    <property type="match status" value="1"/>
</dbReference>
<evidence type="ECO:0000256" key="4">
    <source>
        <dbReference type="ARBA" id="ARBA00022692"/>
    </source>
</evidence>
<reference evidence="9" key="2">
    <citation type="journal article" date="2021" name="PeerJ">
        <title>Extensive microbial diversity within the chicken gut microbiome revealed by metagenomics and culture.</title>
        <authorList>
            <person name="Gilroy R."/>
            <person name="Ravi A."/>
            <person name="Getino M."/>
            <person name="Pursley I."/>
            <person name="Horton D.L."/>
            <person name="Alikhan N.F."/>
            <person name="Baker D."/>
            <person name="Gharbi K."/>
            <person name="Hall N."/>
            <person name="Watson M."/>
            <person name="Adriaenssens E.M."/>
            <person name="Foster-Nyarko E."/>
            <person name="Jarju S."/>
            <person name="Secka A."/>
            <person name="Antonio M."/>
            <person name="Oren A."/>
            <person name="Chaudhuri R.R."/>
            <person name="La Ragione R."/>
            <person name="Hildebrand F."/>
            <person name="Pallen M.J."/>
        </authorList>
    </citation>
    <scope>NUCLEOTIDE SEQUENCE</scope>
    <source>
        <strain evidence="9">ChiGjej1B1-19959</strain>
    </source>
</reference>
<feature type="transmembrane region" description="Helical" evidence="7">
    <location>
        <begin position="283"/>
        <end position="304"/>
    </location>
</feature>
<feature type="transmembrane region" description="Helical" evidence="7">
    <location>
        <begin position="251"/>
        <end position="271"/>
    </location>
</feature>
<protein>
    <submittedName>
        <fullName evidence="9">Anion permease</fullName>
    </submittedName>
</protein>
<name>A0A9D1LEG7_9FIRM</name>
<keyword evidence="5 7" id="KW-1133">Transmembrane helix</keyword>
<feature type="transmembrane region" description="Helical" evidence="7">
    <location>
        <begin position="47"/>
        <end position="70"/>
    </location>
</feature>
<comment type="subcellular location">
    <subcellularLocation>
        <location evidence="1">Cell membrane</location>
        <topology evidence="1">Multi-pass membrane protein</topology>
    </subcellularLocation>
</comment>
<comment type="caution">
    <text evidence="9">The sequence shown here is derived from an EMBL/GenBank/DDBJ whole genome shotgun (WGS) entry which is preliminary data.</text>
</comment>
<evidence type="ECO:0000256" key="5">
    <source>
        <dbReference type="ARBA" id="ARBA00022989"/>
    </source>
</evidence>
<evidence type="ECO:0000256" key="1">
    <source>
        <dbReference type="ARBA" id="ARBA00004651"/>
    </source>
</evidence>
<feature type="transmembrane region" description="Helical" evidence="7">
    <location>
        <begin position="110"/>
        <end position="137"/>
    </location>
</feature>
<dbReference type="PANTHER" id="PTHR43302">
    <property type="entry name" value="TRANSPORTER ARSB-RELATED"/>
    <property type="match status" value="1"/>
</dbReference>
<dbReference type="GO" id="GO:0005886">
    <property type="term" value="C:plasma membrane"/>
    <property type="evidence" value="ECO:0007669"/>
    <property type="project" value="UniProtKB-SubCell"/>
</dbReference>
<keyword evidence="4 7" id="KW-0812">Transmembrane</keyword>
<dbReference type="EMBL" id="DVMW01000046">
    <property type="protein sequence ID" value="HIU36565.1"/>
    <property type="molecule type" value="Genomic_DNA"/>
</dbReference>